<dbReference type="OrthoDB" id="3285699at2"/>
<proteinExistence type="predicted"/>
<evidence type="ECO:0000313" key="2">
    <source>
        <dbReference type="Proteomes" id="UP000272400"/>
    </source>
</evidence>
<protein>
    <recommendedName>
        <fullName evidence="3">Ferredoxin-dependent bilin reductase</fullName>
    </recommendedName>
</protein>
<accession>A0A3N1D502</accession>
<keyword evidence="2" id="KW-1185">Reference proteome</keyword>
<reference evidence="1 2" key="1">
    <citation type="submission" date="2018-11" db="EMBL/GenBank/DDBJ databases">
        <title>Sequencing the genomes of 1000 actinobacteria strains.</title>
        <authorList>
            <person name="Klenk H.-P."/>
        </authorList>
    </citation>
    <scope>NUCLEOTIDE SEQUENCE [LARGE SCALE GENOMIC DNA]</scope>
    <source>
        <strain evidence="1 2">DSM 44254</strain>
    </source>
</reference>
<dbReference type="Proteomes" id="UP000272400">
    <property type="component" value="Unassembled WGS sequence"/>
</dbReference>
<organism evidence="1 2">
    <name type="scientific">Actinocorallia herbida</name>
    <dbReference type="NCBI Taxonomy" id="58109"/>
    <lineage>
        <taxon>Bacteria</taxon>
        <taxon>Bacillati</taxon>
        <taxon>Actinomycetota</taxon>
        <taxon>Actinomycetes</taxon>
        <taxon>Streptosporangiales</taxon>
        <taxon>Thermomonosporaceae</taxon>
        <taxon>Actinocorallia</taxon>
    </lineage>
</organism>
<dbReference type="RefSeq" id="WP_123667765.1">
    <property type="nucleotide sequence ID" value="NZ_RJKE01000001.1"/>
</dbReference>
<evidence type="ECO:0000313" key="1">
    <source>
        <dbReference type="EMBL" id="ROO88536.1"/>
    </source>
</evidence>
<name>A0A3N1D502_9ACTN</name>
<sequence>MTSLPKGLFDRTLAKIEEIDDLKLVLGEDLSGSFGPEPVGRLEVRTGTKLAKVVSIGLVVPQIGMDSHMIFAFLPGGSPIPHFTLDSVEAGGQLAFHLDLVPRADLASHLGYLDAAFEPLTPAFDRSRELFGASRAAIGPRQYAMMSPWMLVHRADAEQFEQVDAFVDDYFGHWKGLVENGLPKDVLATLHDTDLAARDALNRSYLFSPEVDPVWANVTRLVGAEASARLRAHLMSNEVDL</sequence>
<dbReference type="EMBL" id="RJKE01000001">
    <property type="protein sequence ID" value="ROO88536.1"/>
    <property type="molecule type" value="Genomic_DNA"/>
</dbReference>
<comment type="caution">
    <text evidence="1">The sequence shown here is derived from an EMBL/GenBank/DDBJ whole genome shotgun (WGS) entry which is preliminary data.</text>
</comment>
<evidence type="ECO:0008006" key="3">
    <source>
        <dbReference type="Google" id="ProtNLM"/>
    </source>
</evidence>
<gene>
    <name evidence="1" type="ORF">EDD29_6207</name>
</gene>
<dbReference type="AlphaFoldDB" id="A0A3N1D502"/>
<dbReference type="Gene3D" id="3.40.1500.20">
    <property type="match status" value="1"/>
</dbReference>